<dbReference type="OrthoDB" id="9800507at2"/>
<keyword evidence="4 7" id="KW-0694">RNA-binding</keyword>
<dbReference type="EMBL" id="VDHJ01000001">
    <property type="protein sequence ID" value="TNM00471.1"/>
    <property type="molecule type" value="Genomic_DNA"/>
</dbReference>
<sequence length="181" mass="19561">MTSSDLLVIALGNPGPKYENTRHNAGVSVLDELLSRHQARLSAHKRTNTECARLHTPGRTIIAARTRSYMNLSGGPVKALADYFGCSPADLVVLHDELELDLGTVRHRLGGGDKGHNGLKSISSALGTRDYHRVSLGIGRPPGRMDPSVFVLKPFSAKERIELSIMAADAADEVERLATEL</sequence>
<feature type="binding site" evidence="7">
    <location>
        <position position="69"/>
    </location>
    <ligand>
        <name>tRNA</name>
        <dbReference type="ChEBI" id="CHEBI:17843"/>
    </ligand>
</feature>
<feature type="binding site" evidence="7">
    <location>
        <position position="18"/>
    </location>
    <ligand>
        <name>tRNA</name>
        <dbReference type="ChEBI" id="CHEBI:17843"/>
    </ligand>
</feature>
<dbReference type="HAMAP" id="MF_00083">
    <property type="entry name" value="Pept_tRNA_hydro_bact"/>
    <property type="match status" value="1"/>
</dbReference>
<feature type="site" description="Stabilizes the basic form of H active site to accept a proton" evidence="7">
    <location>
        <position position="96"/>
    </location>
</feature>
<feature type="binding site" evidence="7">
    <location>
        <position position="71"/>
    </location>
    <ligand>
        <name>tRNA</name>
        <dbReference type="ChEBI" id="CHEBI:17843"/>
    </ligand>
</feature>
<comment type="caution">
    <text evidence="10">The sequence shown here is derived from an EMBL/GenBank/DDBJ whole genome shotgun (WGS) entry which is preliminary data.</text>
</comment>
<dbReference type="InterPro" id="IPR001328">
    <property type="entry name" value="Pept_tRNA_hydro"/>
</dbReference>
<evidence type="ECO:0000256" key="8">
    <source>
        <dbReference type="RuleBase" id="RU000673"/>
    </source>
</evidence>
<name>A0A5C4U7X0_9CORY</name>
<keyword evidence="7" id="KW-0963">Cytoplasm</keyword>
<comment type="similarity">
    <text evidence="5 7 9">Belongs to the PTH family.</text>
</comment>
<accession>A0A5C4U7X0</accession>
<keyword evidence="11" id="KW-1185">Reference proteome</keyword>
<evidence type="ECO:0000313" key="10">
    <source>
        <dbReference type="EMBL" id="TNM00471.1"/>
    </source>
</evidence>
<dbReference type="GO" id="GO:0005737">
    <property type="term" value="C:cytoplasm"/>
    <property type="evidence" value="ECO:0007669"/>
    <property type="project" value="UniProtKB-SubCell"/>
</dbReference>
<reference evidence="10 11" key="1">
    <citation type="submission" date="2019-06" db="EMBL/GenBank/DDBJ databases">
        <authorList>
            <person name="Li J."/>
        </authorList>
    </citation>
    <scope>NUCLEOTIDE SEQUENCE [LARGE SCALE GENOMIC DNA]</scope>
    <source>
        <strain evidence="10 11">LMG 28165</strain>
    </source>
</reference>
<keyword evidence="2 7" id="KW-0820">tRNA-binding</keyword>
<feature type="binding site" evidence="7">
    <location>
        <position position="117"/>
    </location>
    <ligand>
        <name>tRNA</name>
        <dbReference type="ChEBI" id="CHEBI:17843"/>
    </ligand>
</feature>
<protein>
    <recommendedName>
        <fullName evidence="6 7">Peptidyl-tRNA hydrolase</fullName>
        <shortName evidence="7">Pth</shortName>
        <ecNumber evidence="1 7">3.1.1.29</ecNumber>
    </recommendedName>
</protein>
<comment type="function">
    <text evidence="7">Catalyzes the release of premature peptidyl moieties from peptidyl-tRNA molecules trapped in stalled 50S ribosomal subunits, and thus maintains levels of free tRNAs and 50S ribosomes.</text>
</comment>
<dbReference type="PANTHER" id="PTHR17224">
    <property type="entry name" value="PEPTIDYL-TRNA HYDROLASE"/>
    <property type="match status" value="1"/>
</dbReference>
<keyword evidence="3 7" id="KW-0378">Hydrolase</keyword>
<dbReference type="SUPFAM" id="SSF53178">
    <property type="entry name" value="Peptidyl-tRNA hydrolase-like"/>
    <property type="match status" value="1"/>
</dbReference>
<feature type="active site" description="Proton acceptor" evidence="7">
    <location>
        <position position="23"/>
    </location>
</feature>
<evidence type="ECO:0000256" key="6">
    <source>
        <dbReference type="ARBA" id="ARBA00050038"/>
    </source>
</evidence>
<dbReference type="GO" id="GO:0072344">
    <property type="term" value="P:rescue of stalled ribosome"/>
    <property type="evidence" value="ECO:0007669"/>
    <property type="project" value="UniProtKB-UniRule"/>
</dbReference>
<dbReference type="PANTHER" id="PTHR17224:SF1">
    <property type="entry name" value="PEPTIDYL-TRNA HYDROLASE"/>
    <property type="match status" value="1"/>
</dbReference>
<dbReference type="Pfam" id="PF01195">
    <property type="entry name" value="Pept_tRNA_hydro"/>
    <property type="match status" value="1"/>
</dbReference>
<comment type="function">
    <text evidence="7">Hydrolyzes ribosome-free peptidyl-tRNAs (with 1 or more amino acids incorporated), which drop off the ribosome during protein synthesis, or as a result of ribosome stalling.</text>
</comment>
<dbReference type="Gene3D" id="3.40.50.1470">
    <property type="entry name" value="Peptidyl-tRNA hydrolase"/>
    <property type="match status" value="1"/>
</dbReference>
<dbReference type="RefSeq" id="WP_139464469.1">
    <property type="nucleotide sequence ID" value="NZ_VDHJ01000001.1"/>
</dbReference>
<dbReference type="NCBIfam" id="TIGR00447">
    <property type="entry name" value="pth"/>
    <property type="match status" value="1"/>
</dbReference>
<evidence type="ECO:0000256" key="1">
    <source>
        <dbReference type="ARBA" id="ARBA00013260"/>
    </source>
</evidence>
<organism evidence="10 11">
    <name type="scientific">Corynebacterium tapiri</name>
    <dbReference type="NCBI Taxonomy" id="1448266"/>
    <lineage>
        <taxon>Bacteria</taxon>
        <taxon>Bacillati</taxon>
        <taxon>Actinomycetota</taxon>
        <taxon>Actinomycetes</taxon>
        <taxon>Mycobacteriales</taxon>
        <taxon>Corynebacteriaceae</taxon>
        <taxon>Corynebacterium</taxon>
    </lineage>
</organism>
<dbReference type="GO" id="GO:0004045">
    <property type="term" value="F:peptidyl-tRNA hydrolase activity"/>
    <property type="evidence" value="ECO:0007669"/>
    <property type="project" value="UniProtKB-UniRule"/>
</dbReference>
<dbReference type="InterPro" id="IPR036416">
    <property type="entry name" value="Pept_tRNA_hydro_sf"/>
</dbReference>
<dbReference type="InterPro" id="IPR018171">
    <property type="entry name" value="Pept_tRNA_hydro_CS"/>
</dbReference>
<evidence type="ECO:0000313" key="11">
    <source>
        <dbReference type="Proteomes" id="UP000312032"/>
    </source>
</evidence>
<evidence type="ECO:0000256" key="5">
    <source>
        <dbReference type="ARBA" id="ARBA00038063"/>
    </source>
</evidence>
<feature type="site" description="Discriminates between blocked and unblocked aminoacyl-tRNA" evidence="7">
    <location>
        <position position="13"/>
    </location>
</feature>
<dbReference type="EC" id="3.1.1.29" evidence="1 7"/>
<dbReference type="AlphaFoldDB" id="A0A5C4U7X0"/>
<dbReference type="GO" id="GO:0000049">
    <property type="term" value="F:tRNA binding"/>
    <property type="evidence" value="ECO:0007669"/>
    <property type="project" value="UniProtKB-UniRule"/>
</dbReference>
<comment type="catalytic activity">
    <reaction evidence="7 8">
        <text>an N-acyl-L-alpha-aminoacyl-tRNA + H2O = an N-acyl-L-amino acid + a tRNA + H(+)</text>
        <dbReference type="Rhea" id="RHEA:54448"/>
        <dbReference type="Rhea" id="RHEA-COMP:10123"/>
        <dbReference type="Rhea" id="RHEA-COMP:13883"/>
        <dbReference type="ChEBI" id="CHEBI:15377"/>
        <dbReference type="ChEBI" id="CHEBI:15378"/>
        <dbReference type="ChEBI" id="CHEBI:59874"/>
        <dbReference type="ChEBI" id="CHEBI:78442"/>
        <dbReference type="ChEBI" id="CHEBI:138191"/>
        <dbReference type="EC" id="3.1.1.29"/>
    </reaction>
</comment>
<evidence type="ECO:0000256" key="3">
    <source>
        <dbReference type="ARBA" id="ARBA00022801"/>
    </source>
</evidence>
<dbReference type="Proteomes" id="UP000312032">
    <property type="component" value="Unassembled WGS sequence"/>
</dbReference>
<dbReference type="GO" id="GO:0006515">
    <property type="term" value="P:protein quality control for misfolded or incompletely synthesized proteins"/>
    <property type="evidence" value="ECO:0007669"/>
    <property type="project" value="UniProtKB-UniRule"/>
</dbReference>
<gene>
    <name evidence="7" type="primary">pth</name>
    <name evidence="10" type="ORF">FHE74_00530</name>
</gene>
<dbReference type="PROSITE" id="PS01195">
    <property type="entry name" value="PEPT_TRNA_HYDROL_1"/>
    <property type="match status" value="1"/>
</dbReference>
<proteinExistence type="inferred from homology"/>
<comment type="subcellular location">
    <subcellularLocation>
        <location evidence="7">Cytoplasm</location>
    </subcellularLocation>
</comment>
<comment type="subunit">
    <text evidence="7">Monomer.</text>
</comment>
<dbReference type="PROSITE" id="PS01196">
    <property type="entry name" value="PEPT_TRNA_HYDROL_2"/>
    <property type="match status" value="1"/>
</dbReference>
<evidence type="ECO:0000256" key="2">
    <source>
        <dbReference type="ARBA" id="ARBA00022555"/>
    </source>
</evidence>
<evidence type="ECO:0000256" key="7">
    <source>
        <dbReference type="HAMAP-Rule" id="MF_00083"/>
    </source>
</evidence>
<evidence type="ECO:0000256" key="4">
    <source>
        <dbReference type="ARBA" id="ARBA00022884"/>
    </source>
</evidence>
<dbReference type="CDD" id="cd00462">
    <property type="entry name" value="PTH"/>
    <property type="match status" value="1"/>
</dbReference>
<evidence type="ECO:0000256" key="9">
    <source>
        <dbReference type="RuleBase" id="RU004320"/>
    </source>
</evidence>